<dbReference type="Proteomes" id="UP000008672">
    <property type="component" value="Unassembled WGS sequence"/>
</dbReference>
<organism evidence="1 2">
    <name type="scientific">Latimeria chalumnae</name>
    <name type="common">Coelacanth</name>
    <dbReference type="NCBI Taxonomy" id="7897"/>
    <lineage>
        <taxon>Eukaryota</taxon>
        <taxon>Metazoa</taxon>
        <taxon>Chordata</taxon>
        <taxon>Craniata</taxon>
        <taxon>Vertebrata</taxon>
        <taxon>Euteleostomi</taxon>
        <taxon>Coelacanthiformes</taxon>
        <taxon>Coelacanthidae</taxon>
        <taxon>Latimeria</taxon>
    </lineage>
</organism>
<dbReference type="EMBL" id="AFYH01176262">
    <property type="status" value="NOT_ANNOTATED_CDS"/>
    <property type="molecule type" value="Genomic_DNA"/>
</dbReference>
<dbReference type="AlphaFoldDB" id="H2ZV49"/>
<reference evidence="2" key="1">
    <citation type="submission" date="2011-08" db="EMBL/GenBank/DDBJ databases">
        <title>The draft genome of Latimeria chalumnae.</title>
        <authorList>
            <person name="Di Palma F."/>
            <person name="Alfoldi J."/>
            <person name="Johnson J."/>
            <person name="Berlin A."/>
            <person name="Gnerre S."/>
            <person name="Jaffe D."/>
            <person name="MacCallum I."/>
            <person name="Young S."/>
            <person name="Walker B.J."/>
            <person name="Lander E."/>
            <person name="Lindblad-Toh K."/>
        </authorList>
    </citation>
    <scope>NUCLEOTIDE SEQUENCE [LARGE SCALE GENOMIC DNA]</scope>
    <source>
        <strain evidence="2">Wild caught</strain>
    </source>
</reference>
<dbReference type="PANTHER" id="PTHR37162">
    <property type="entry name" value="HAT FAMILY DIMERISATION DOMAINCONTAINING PROTEIN-RELATED"/>
    <property type="match status" value="1"/>
</dbReference>
<keyword evidence="2" id="KW-1185">Reference proteome</keyword>
<reference evidence="1" key="2">
    <citation type="submission" date="2025-08" db="UniProtKB">
        <authorList>
            <consortium name="Ensembl"/>
        </authorList>
    </citation>
    <scope>IDENTIFICATION</scope>
</reference>
<protein>
    <submittedName>
        <fullName evidence="1">Uncharacterized protein</fullName>
    </submittedName>
</protein>
<dbReference type="GeneTree" id="ENSGT00940000165202"/>
<reference evidence="1" key="3">
    <citation type="submission" date="2025-09" db="UniProtKB">
        <authorList>
            <consortium name="Ensembl"/>
        </authorList>
    </citation>
    <scope>IDENTIFICATION</scope>
</reference>
<dbReference type="OMA" id="CKFNEAL"/>
<dbReference type="PANTHER" id="PTHR37162:SF10">
    <property type="entry name" value="DUF4371 DOMAIN-CONTAINING PROTEIN"/>
    <property type="match status" value="1"/>
</dbReference>
<dbReference type="eggNOG" id="ENOG502S32T">
    <property type="taxonomic scope" value="Eukaryota"/>
</dbReference>
<dbReference type="InParanoid" id="H2ZV49"/>
<name>H2ZV49_LATCH</name>
<dbReference type="HOGENOM" id="CLU_084594_1_0_1"/>
<evidence type="ECO:0000313" key="2">
    <source>
        <dbReference type="Proteomes" id="UP000008672"/>
    </source>
</evidence>
<accession>H2ZV49</accession>
<dbReference type="Ensembl" id="ENSLACT00000001282.1">
    <property type="protein sequence ID" value="ENSLACP00000001270.1"/>
    <property type="gene ID" value="ENSLACG00000001139.1"/>
</dbReference>
<evidence type="ECO:0000313" key="1">
    <source>
        <dbReference type="Ensembl" id="ENSLACP00000001270.1"/>
    </source>
</evidence>
<sequence length="211" mass="23418">KCKCVFNDKLQEKFPFLVEVTKYDVKCEQCGSTFSVAHGGQSDIGNHLKCTKHKKALTAISSSSAVITGFFKKDEASEADLLVACQEGTWAYHTVNHGQSFKSMDCTSKLIKKMYEPKFSSTRTKTEAIISSVLAPMAKEELESDLSKATYISIAIDSSNHKHTKLVPVAVRYFNPDKGVQTKLMELNELPGETADTLAIYLTHTLKQLKE</sequence>
<proteinExistence type="predicted"/>